<keyword evidence="3" id="KW-1185">Reference proteome</keyword>
<proteinExistence type="predicted"/>
<feature type="region of interest" description="Disordered" evidence="1">
    <location>
        <begin position="1"/>
        <end position="33"/>
    </location>
</feature>
<dbReference type="AlphaFoldDB" id="A0A8J2SQ31"/>
<dbReference type="OrthoDB" id="10651428at2759"/>
<evidence type="ECO:0000313" key="3">
    <source>
        <dbReference type="Proteomes" id="UP000789595"/>
    </source>
</evidence>
<name>A0A8J2SQ31_9STRA</name>
<accession>A0A8J2SQ31</accession>
<sequence>MATGMLTESQLKEKLATPRSPPPIPQEPFTLTKPFIDTPFPYPDCARPLTKKTPNGFGVSTSQISTSHLGIRAKPVNPHTRAFDEAAAKQHATEIHYPSLRSCHLQANYPSTIVKLDPSYPKTQCPDPFLQKQKPPFSPESFERTRPAEAATRNDAYAASYNARGRNASKQHECHISWETRPVFHEAPKPSPAPWAGPLAPTRPEPKQRPAPYAYDDGY</sequence>
<evidence type="ECO:0000256" key="1">
    <source>
        <dbReference type="SAM" id="MobiDB-lite"/>
    </source>
</evidence>
<evidence type="ECO:0000313" key="2">
    <source>
        <dbReference type="EMBL" id="CAH0371309.1"/>
    </source>
</evidence>
<feature type="region of interest" description="Disordered" evidence="1">
    <location>
        <begin position="130"/>
        <end position="219"/>
    </location>
</feature>
<dbReference type="EMBL" id="CAKKNE010000003">
    <property type="protein sequence ID" value="CAH0371309.1"/>
    <property type="molecule type" value="Genomic_DNA"/>
</dbReference>
<dbReference type="Proteomes" id="UP000789595">
    <property type="component" value="Unassembled WGS sequence"/>
</dbReference>
<protein>
    <submittedName>
        <fullName evidence="2">Uncharacterized protein</fullName>
    </submittedName>
</protein>
<organism evidence="2 3">
    <name type="scientific">Pelagomonas calceolata</name>
    <dbReference type="NCBI Taxonomy" id="35677"/>
    <lineage>
        <taxon>Eukaryota</taxon>
        <taxon>Sar</taxon>
        <taxon>Stramenopiles</taxon>
        <taxon>Ochrophyta</taxon>
        <taxon>Pelagophyceae</taxon>
        <taxon>Pelagomonadales</taxon>
        <taxon>Pelagomonadaceae</taxon>
        <taxon>Pelagomonas</taxon>
    </lineage>
</organism>
<reference evidence="2" key="1">
    <citation type="submission" date="2021-11" db="EMBL/GenBank/DDBJ databases">
        <authorList>
            <consortium name="Genoscope - CEA"/>
            <person name="William W."/>
        </authorList>
    </citation>
    <scope>NUCLEOTIDE SEQUENCE</scope>
</reference>
<gene>
    <name evidence="2" type="ORF">PECAL_3P12440</name>
</gene>
<feature type="compositionally biased region" description="Basic and acidic residues" evidence="1">
    <location>
        <begin position="170"/>
        <end position="188"/>
    </location>
</feature>
<comment type="caution">
    <text evidence="2">The sequence shown here is derived from an EMBL/GenBank/DDBJ whole genome shotgun (WGS) entry which is preliminary data.</text>
</comment>